<reference evidence="6" key="1">
    <citation type="submission" date="2019-04" db="EMBL/GenBank/DDBJ databases">
        <title>Friends and foes A comparative genomics study of 23 Aspergillus species from section Flavi.</title>
        <authorList>
            <consortium name="DOE Joint Genome Institute"/>
            <person name="Kjaerbolling I."/>
            <person name="Vesth T."/>
            <person name="Frisvad J.C."/>
            <person name="Nybo J.L."/>
            <person name="Theobald S."/>
            <person name="Kildgaard S."/>
            <person name="Isbrandt T."/>
            <person name="Kuo A."/>
            <person name="Sato A."/>
            <person name="Lyhne E.K."/>
            <person name="Kogle M.E."/>
            <person name="Wiebenga A."/>
            <person name="Kun R.S."/>
            <person name="Lubbers R.J."/>
            <person name="Makela M.R."/>
            <person name="Barry K."/>
            <person name="Chovatia M."/>
            <person name="Clum A."/>
            <person name="Daum C."/>
            <person name="Haridas S."/>
            <person name="He G."/>
            <person name="LaButti K."/>
            <person name="Lipzen A."/>
            <person name="Mondo S."/>
            <person name="Riley R."/>
            <person name="Salamov A."/>
            <person name="Simmons B.A."/>
            <person name="Magnuson J.K."/>
            <person name="Henrissat B."/>
            <person name="Mortensen U.H."/>
            <person name="Larsen T.O."/>
            <person name="Devries R.P."/>
            <person name="Grigoriev I.V."/>
            <person name="Machida M."/>
            <person name="Baker S.E."/>
            <person name="Andersen M.R."/>
        </authorList>
    </citation>
    <scope>NUCLEOTIDE SEQUENCE [LARGE SCALE GENOMIC DNA]</scope>
    <source>
        <strain evidence="6">CBS 121.62</strain>
    </source>
</reference>
<dbReference type="SUPFAM" id="SSF54373">
    <property type="entry name" value="FAD-linked reductases, C-terminal domain"/>
    <property type="match status" value="1"/>
</dbReference>
<accession>A0A5N6H3P7</accession>
<dbReference type="InterPro" id="IPR051104">
    <property type="entry name" value="FAD_monoxygenase"/>
</dbReference>
<evidence type="ECO:0000259" key="5">
    <source>
        <dbReference type="Pfam" id="PF03959"/>
    </source>
</evidence>
<dbReference type="AlphaFoldDB" id="A0A5N6H3P7"/>
<keyword evidence="1" id="KW-0285">Flavoprotein</keyword>
<proteinExistence type="predicted"/>
<dbReference type="InterPro" id="IPR002938">
    <property type="entry name" value="FAD-bd"/>
</dbReference>
<dbReference type="EMBL" id="ML734577">
    <property type="protein sequence ID" value="KAB8248767.1"/>
    <property type="molecule type" value="Genomic_DNA"/>
</dbReference>
<evidence type="ECO:0000256" key="2">
    <source>
        <dbReference type="ARBA" id="ARBA00022827"/>
    </source>
</evidence>
<dbReference type="InterPro" id="IPR005645">
    <property type="entry name" value="FSH-like_dom"/>
</dbReference>
<dbReference type="GO" id="GO:0044550">
    <property type="term" value="P:secondary metabolite biosynthetic process"/>
    <property type="evidence" value="ECO:0007669"/>
    <property type="project" value="UniProtKB-ARBA"/>
</dbReference>
<dbReference type="Pfam" id="PF03959">
    <property type="entry name" value="FSH1"/>
    <property type="match status" value="1"/>
</dbReference>
<feature type="domain" description="FAD-binding" evidence="4">
    <location>
        <begin position="370"/>
        <end position="721"/>
    </location>
</feature>
<dbReference type="InterPro" id="IPR029058">
    <property type="entry name" value="AB_hydrolase_fold"/>
</dbReference>
<dbReference type="InterPro" id="IPR036188">
    <property type="entry name" value="FAD/NAD-bd_sf"/>
</dbReference>
<evidence type="ECO:0000256" key="1">
    <source>
        <dbReference type="ARBA" id="ARBA00022630"/>
    </source>
</evidence>
<dbReference type="FunFam" id="3.50.50.60:FF:000153">
    <property type="entry name" value="Salicylate hydroxylase, putative"/>
    <property type="match status" value="1"/>
</dbReference>
<dbReference type="Gene3D" id="3.40.50.1820">
    <property type="entry name" value="alpha/beta hydrolase"/>
    <property type="match status" value="1"/>
</dbReference>
<dbReference type="GO" id="GO:0016491">
    <property type="term" value="F:oxidoreductase activity"/>
    <property type="evidence" value="ECO:0007669"/>
    <property type="project" value="UniProtKB-KW"/>
</dbReference>
<evidence type="ECO:0000313" key="6">
    <source>
        <dbReference type="EMBL" id="KAB8248767.1"/>
    </source>
</evidence>
<dbReference type="VEuPathDB" id="FungiDB:F9C07_2078686"/>
<protein>
    <recommendedName>
        <fullName evidence="7">Monooxygenase</fullName>
    </recommendedName>
</protein>
<dbReference type="PRINTS" id="PR00420">
    <property type="entry name" value="RNGMNOXGNASE"/>
</dbReference>
<dbReference type="SUPFAM" id="SSF51905">
    <property type="entry name" value="FAD/NAD(P)-binding domain"/>
    <property type="match status" value="1"/>
</dbReference>
<gene>
    <name evidence="6" type="ORF">BDV35DRAFT_403138</name>
</gene>
<evidence type="ECO:0008006" key="7">
    <source>
        <dbReference type="Google" id="ProtNLM"/>
    </source>
</evidence>
<dbReference type="VEuPathDB" id="FungiDB:AFLA_012507"/>
<keyword evidence="2" id="KW-0274">FAD</keyword>
<dbReference type="SUPFAM" id="SSF53474">
    <property type="entry name" value="alpha/beta-Hydrolases"/>
    <property type="match status" value="1"/>
</dbReference>
<dbReference type="Proteomes" id="UP000325434">
    <property type="component" value="Unassembled WGS sequence"/>
</dbReference>
<dbReference type="PANTHER" id="PTHR46720:SF3">
    <property type="entry name" value="FAD-BINDING DOMAIN-CONTAINING PROTEIN-RELATED"/>
    <property type="match status" value="1"/>
</dbReference>
<evidence type="ECO:0000256" key="3">
    <source>
        <dbReference type="ARBA" id="ARBA00023002"/>
    </source>
</evidence>
<sequence>MIVNANDSTLHLPRILCLHGGGTNARIFRMQCRVLERMLHPHFRLVFAEAPLPARPGPDVTSVYKDYGPFKAWLRVRPEDLAQNAHDIVRKIEESLAAARLADDCRGATGDWVGLLGFSQGAHLAVGILATQQELRRRGEDDKVWPAYRFAVLLAGRGPLRWLRPDLPMPRGFVDAGQCTTGGEPLVAVDLLQDNRLRTPTVHVHGQTDPGLELHRRLLYQNCDTCMTRLVEWGGNHRVPIKVRDAASVVEQILSVAQQTGVLDGSLARLHTLYAIQGKYEVPSTYKSGLTLFGLFYHLNIRRKGCPKFGRPQRMIFRKYGALWEPGAKMLCFIKLQWYYVCQDFNIKITADLQTRIMIVPTPDMATTPEIAIVGGGIVGLVLAAGLTRRGVQVKLYEQARNFREIGAGIGFTKNTVGCMEKINPAVVTALRSGGAVNVSLDQQDPKSYLRWIDGYGQQREGDPMYQKPLLKLDAGVKGWETVRRDQFLEDLVKVIPEGVVHLRKRLDTIEDNEDVDKVYLNFTDGTRAEADAVIACDGIKSRARQLLLGLDNPASYPQYTHKVAYRALIPMDKVVAAIGEYKTFRQHMHVGPNAHLIHYPVNTNTIGATVVVSDPNDWPQDKPTTARASRKDVFEALAGWCTPVRNLVELFPEELDQWALFDLFEYPVPKYNKGRVCLMGDAAHASSPHHGAGASFGIEDALCMSTLMSELIMDLREHRTSKATALRTAFETYDKILDAFATFSNNRSGLTRLSA</sequence>
<organism evidence="6">
    <name type="scientific">Aspergillus flavus</name>
    <dbReference type="NCBI Taxonomy" id="5059"/>
    <lineage>
        <taxon>Eukaryota</taxon>
        <taxon>Fungi</taxon>
        <taxon>Dikarya</taxon>
        <taxon>Ascomycota</taxon>
        <taxon>Pezizomycotina</taxon>
        <taxon>Eurotiomycetes</taxon>
        <taxon>Eurotiomycetidae</taxon>
        <taxon>Eurotiales</taxon>
        <taxon>Aspergillaceae</taxon>
        <taxon>Aspergillus</taxon>
        <taxon>Aspergillus subgen. Circumdati</taxon>
    </lineage>
</organism>
<dbReference type="Gene3D" id="3.50.50.60">
    <property type="entry name" value="FAD/NAD(P)-binding domain"/>
    <property type="match status" value="1"/>
</dbReference>
<dbReference type="GO" id="GO:0071949">
    <property type="term" value="F:FAD binding"/>
    <property type="evidence" value="ECO:0007669"/>
    <property type="project" value="InterPro"/>
</dbReference>
<feature type="domain" description="Serine hydrolase" evidence="5">
    <location>
        <begin position="13"/>
        <end position="243"/>
    </location>
</feature>
<dbReference type="Pfam" id="PF01494">
    <property type="entry name" value="FAD_binding_3"/>
    <property type="match status" value="1"/>
</dbReference>
<dbReference type="PANTHER" id="PTHR46720">
    <property type="entry name" value="HYDROXYLASE, PUTATIVE (AFU_ORTHOLOGUE AFUA_3G01460)-RELATED"/>
    <property type="match status" value="1"/>
</dbReference>
<keyword evidence="3" id="KW-0560">Oxidoreductase</keyword>
<evidence type="ECO:0000259" key="4">
    <source>
        <dbReference type="Pfam" id="PF01494"/>
    </source>
</evidence>
<name>A0A5N6H3P7_ASPFL</name>
<dbReference type="VEuPathDB" id="FungiDB:AFLA_012508"/>